<organism evidence="4 5">
    <name type="scientific">Cryobacterium fucosi</name>
    <dbReference type="NCBI Taxonomy" id="1259157"/>
    <lineage>
        <taxon>Bacteria</taxon>
        <taxon>Bacillati</taxon>
        <taxon>Actinomycetota</taxon>
        <taxon>Actinomycetes</taxon>
        <taxon>Micrococcales</taxon>
        <taxon>Microbacteriaceae</taxon>
        <taxon>Cryobacterium</taxon>
    </lineage>
</organism>
<evidence type="ECO:0000256" key="1">
    <source>
        <dbReference type="SAM" id="MobiDB-lite"/>
    </source>
</evidence>
<feature type="transmembrane region" description="Helical" evidence="2">
    <location>
        <begin position="23"/>
        <end position="42"/>
    </location>
</feature>
<dbReference type="GO" id="GO:0006508">
    <property type="term" value="P:proteolysis"/>
    <property type="evidence" value="ECO:0007669"/>
    <property type="project" value="InterPro"/>
</dbReference>
<dbReference type="EMBL" id="SOHH01000028">
    <property type="protein sequence ID" value="TFD82132.1"/>
    <property type="molecule type" value="Genomic_DNA"/>
</dbReference>
<keyword evidence="2" id="KW-0472">Membrane</keyword>
<evidence type="ECO:0000256" key="2">
    <source>
        <dbReference type="SAM" id="Phobius"/>
    </source>
</evidence>
<name>A0A4R9BEM9_9MICO</name>
<dbReference type="Gene3D" id="3.30.1380.10">
    <property type="match status" value="1"/>
</dbReference>
<evidence type="ECO:0000313" key="4">
    <source>
        <dbReference type="EMBL" id="TFD82132.1"/>
    </source>
</evidence>
<dbReference type="PANTHER" id="PTHR34385">
    <property type="entry name" value="D-ALANYL-D-ALANINE CARBOXYPEPTIDASE"/>
    <property type="match status" value="1"/>
</dbReference>
<evidence type="ECO:0000259" key="3">
    <source>
        <dbReference type="Pfam" id="PF02557"/>
    </source>
</evidence>
<keyword evidence="4" id="KW-0121">Carboxypeptidase</keyword>
<dbReference type="AlphaFoldDB" id="A0A4R9BEM9"/>
<dbReference type="OrthoDB" id="9792074at2"/>
<dbReference type="GO" id="GO:0004180">
    <property type="term" value="F:carboxypeptidase activity"/>
    <property type="evidence" value="ECO:0007669"/>
    <property type="project" value="UniProtKB-KW"/>
</dbReference>
<dbReference type="InterPro" id="IPR003709">
    <property type="entry name" value="VanY-like_core_dom"/>
</dbReference>
<protein>
    <submittedName>
        <fullName evidence="4">D-alanyl-D-alanine carboxypeptidase family protein</fullName>
    </submittedName>
</protein>
<dbReference type="InterPro" id="IPR052179">
    <property type="entry name" value="DD-CPase-like"/>
</dbReference>
<dbReference type="Proteomes" id="UP000298313">
    <property type="component" value="Unassembled WGS sequence"/>
</dbReference>
<dbReference type="SUPFAM" id="SSF55166">
    <property type="entry name" value="Hedgehog/DD-peptidase"/>
    <property type="match status" value="1"/>
</dbReference>
<keyword evidence="4" id="KW-0645">Protease</keyword>
<keyword evidence="5" id="KW-1185">Reference proteome</keyword>
<dbReference type="InterPro" id="IPR058193">
    <property type="entry name" value="VanY/YodJ_core_dom"/>
</dbReference>
<evidence type="ECO:0000313" key="5">
    <source>
        <dbReference type="Proteomes" id="UP000298313"/>
    </source>
</evidence>
<dbReference type="Pfam" id="PF02557">
    <property type="entry name" value="VanY"/>
    <property type="match status" value="1"/>
</dbReference>
<dbReference type="CDD" id="cd14852">
    <property type="entry name" value="LD-carboxypeptidase"/>
    <property type="match status" value="1"/>
</dbReference>
<keyword evidence="4" id="KW-0378">Hydrolase</keyword>
<dbReference type="PANTHER" id="PTHR34385:SF1">
    <property type="entry name" value="PEPTIDOGLYCAN L-ALANYL-D-GLUTAMATE ENDOPEPTIDASE CWLK"/>
    <property type="match status" value="1"/>
</dbReference>
<sequence length="297" mass="31342">MLGDVGQEQQPVVSRSVRRRRTVALTVVVVVLAGGALAIGTISGRAATSLVAVVASTGAPTAPTSLPLPPSPQPSSTGPARPAPTGSQHPAAVPTFNRSARSIDDPTSLWAVVDKIRPLRPADYTPPDLVDVPVPHVWNPRLRAEASNAVVGMFAAFTAETGLQLQSQSSYRSYGTQVDVYNQDVAGNGQAFADTSTARPGTSEHQTGLAIDISALPGNCSLDPCFGATPHGQWLAQNAWRFGFLLRYPADKVPITGYGYEPWHFRYLGADLAAEMHNTGVSTLEEFFGLPAAPGYN</sequence>
<feature type="region of interest" description="Disordered" evidence="1">
    <location>
        <begin position="61"/>
        <end position="100"/>
    </location>
</feature>
<comment type="caution">
    <text evidence="4">The sequence shown here is derived from an EMBL/GenBank/DDBJ whole genome shotgun (WGS) entry which is preliminary data.</text>
</comment>
<accession>A0A4R9BEM9</accession>
<dbReference type="InterPro" id="IPR009045">
    <property type="entry name" value="Zn_M74/Hedgehog-like"/>
</dbReference>
<reference evidence="4 5" key="1">
    <citation type="submission" date="2019-03" db="EMBL/GenBank/DDBJ databases">
        <title>Genomics of glacier-inhabiting Cryobacterium strains.</title>
        <authorList>
            <person name="Liu Q."/>
            <person name="Xin Y.-H."/>
        </authorList>
    </citation>
    <scope>NUCLEOTIDE SEQUENCE [LARGE SCALE GENOMIC DNA]</scope>
    <source>
        <strain evidence="4 5">Hh4</strain>
    </source>
</reference>
<keyword evidence="2" id="KW-1133">Transmembrane helix</keyword>
<gene>
    <name evidence="4" type="ORF">E3T48_02775</name>
</gene>
<proteinExistence type="predicted"/>
<feature type="domain" description="D-alanyl-D-alanine carboxypeptidase-like core" evidence="3">
    <location>
        <begin position="141"/>
        <end position="269"/>
    </location>
</feature>
<keyword evidence="2" id="KW-0812">Transmembrane</keyword>